<keyword evidence="1" id="KW-0472">Membrane</keyword>
<sequence length="201" mass="23244">MIIDSDFEGIILSNQQIIIQQLIDKIGPLISKLNLFSDIFMSFIFPISYCLFSSPKFYRYFVFLPFVLSPWVVFLIDNSTHIYLTAFLPFSVISSIFFIVQTSLQKVGNKYIIVLLVPNLIASMLSRTQPFNSNSPICIQDSANAWEYLNFNGFIPSIFSSITYLYIKQYVLYILCIIFVILKGIYFNLRNPQQSQSEKSK</sequence>
<dbReference type="VEuPathDB" id="GiardiaDB:SS50377_22336"/>
<gene>
    <name evidence="3" type="ORF">SS50377_22336</name>
    <name evidence="2" type="ORF">SS50377_ee014</name>
</gene>
<organism evidence="2">
    <name type="scientific">Spironucleus salmonicida</name>
    <dbReference type="NCBI Taxonomy" id="348837"/>
    <lineage>
        <taxon>Eukaryota</taxon>
        <taxon>Metamonada</taxon>
        <taxon>Diplomonadida</taxon>
        <taxon>Hexamitidae</taxon>
        <taxon>Hexamitinae</taxon>
        <taxon>Spironucleus</taxon>
    </lineage>
</organism>
<accession>V6LN77</accession>
<evidence type="ECO:0000313" key="4">
    <source>
        <dbReference type="Proteomes" id="UP000018208"/>
    </source>
</evidence>
<keyword evidence="1" id="KW-1133">Transmembrane helix</keyword>
<evidence type="ECO:0000256" key="1">
    <source>
        <dbReference type="SAM" id="Phobius"/>
    </source>
</evidence>
<evidence type="ECO:0000313" key="2">
    <source>
        <dbReference type="EMBL" id="EST42169.1"/>
    </source>
</evidence>
<dbReference type="EMBL" id="KI546166">
    <property type="protein sequence ID" value="EST42169.1"/>
    <property type="molecule type" value="Genomic_DNA"/>
</dbReference>
<feature type="transmembrane region" description="Helical" evidence="1">
    <location>
        <begin position="107"/>
        <end position="126"/>
    </location>
</feature>
<evidence type="ECO:0000313" key="3">
    <source>
        <dbReference type="EMBL" id="KAH0574721.1"/>
    </source>
</evidence>
<feature type="transmembrane region" description="Helical" evidence="1">
    <location>
        <begin position="170"/>
        <end position="189"/>
    </location>
</feature>
<dbReference type="EMBL" id="AUWU02000003">
    <property type="protein sequence ID" value="KAH0574721.1"/>
    <property type="molecule type" value="Genomic_DNA"/>
</dbReference>
<name>V6LN77_9EUKA</name>
<reference evidence="2 3" key="1">
    <citation type="journal article" date="2014" name="PLoS Genet.">
        <title>The Genome of Spironucleus salmonicida Highlights a Fish Pathogen Adapted to Fluctuating Environments.</title>
        <authorList>
            <person name="Xu F."/>
            <person name="Jerlstrom-Hultqvist J."/>
            <person name="Einarsson E."/>
            <person name="Astvaldsson A."/>
            <person name="Svard S.G."/>
            <person name="Andersson J.O."/>
        </authorList>
    </citation>
    <scope>NUCLEOTIDE SEQUENCE</scope>
    <source>
        <strain evidence="3">ATCC 50377</strain>
    </source>
</reference>
<feature type="transmembrane region" description="Helical" evidence="1">
    <location>
        <begin position="57"/>
        <end position="76"/>
    </location>
</feature>
<feature type="transmembrane region" description="Helical" evidence="1">
    <location>
        <begin position="82"/>
        <end position="100"/>
    </location>
</feature>
<dbReference type="GeneID" id="94296359"/>
<proteinExistence type="predicted"/>
<dbReference type="KEGG" id="ssao:94296359"/>
<keyword evidence="1 2" id="KW-0812">Transmembrane</keyword>
<dbReference type="AlphaFoldDB" id="V6LN77"/>
<keyword evidence="4" id="KW-1185">Reference proteome</keyword>
<dbReference type="RefSeq" id="XP_067765494.1">
    <property type="nucleotide sequence ID" value="XM_067906226.1"/>
</dbReference>
<protein>
    <submittedName>
        <fullName evidence="2">Transmembrane domain-containing protein</fullName>
    </submittedName>
</protein>
<reference evidence="3" key="2">
    <citation type="submission" date="2020-12" db="EMBL/GenBank/DDBJ databases">
        <title>New Spironucleus salmonicida genome in near-complete chromosomes.</title>
        <authorList>
            <person name="Xu F."/>
            <person name="Kurt Z."/>
            <person name="Jimenez-Gonzalez A."/>
            <person name="Astvaldsson A."/>
            <person name="Andersson J.O."/>
            <person name="Svard S.G."/>
        </authorList>
    </citation>
    <scope>NUCLEOTIDE SEQUENCE</scope>
    <source>
        <strain evidence="3">ATCC 50377</strain>
    </source>
</reference>
<dbReference type="Proteomes" id="UP000018208">
    <property type="component" value="Unassembled WGS sequence"/>
</dbReference>
<feature type="transmembrane region" description="Helical" evidence="1">
    <location>
        <begin position="35"/>
        <end position="52"/>
    </location>
</feature>